<dbReference type="Proteomes" id="UP000078295">
    <property type="component" value="Unassembled WGS sequence"/>
</dbReference>
<comment type="similarity">
    <text evidence="1">Belongs to the C/M/P thioester hydrolase family.</text>
</comment>
<comment type="caution">
    <text evidence="5">The sequence shown here is derived from an EMBL/GenBank/DDBJ whole genome shotgun (WGS) entry which is preliminary data.</text>
</comment>
<dbReference type="InterPro" id="IPR029069">
    <property type="entry name" value="HotDog_dom_sf"/>
</dbReference>
<dbReference type="GO" id="GO:0005829">
    <property type="term" value="C:cytosol"/>
    <property type="evidence" value="ECO:0007669"/>
    <property type="project" value="TreeGrafter"/>
</dbReference>
<name>A0AB36DQA3_MORCA</name>
<dbReference type="CDD" id="cd03444">
    <property type="entry name" value="Thioesterase_II_repeat1"/>
    <property type="match status" value="1"/>
</dbReference>
<dbReference type="Gene3D" id="2.40.160.210">
    <property type="entry name" value="Acyl-CoA thioesterase, double hotdog domain"/>
    <property type="match status" value="1"/>
</dbReference>
<evidence type="ECO:0000259" key="4">
    <source>
        <dbReference type="Pfam" id="PF13622"/>
    </source>
</evidence>
<dbReference type="SUPFAM" id="SSF54637">
    <property type="entry name" value="Thioesterase/thiol ester dehydrase-isomerase"/>
    <property type="match status" value="2"/>
</dbReference>
<feature type="domain" description="Acyl-CoA thioesterase-like N-terminal HotDog" evidence="4">
    <location>
        <begin position="75"/>
        <end position="167"/>
    </location>
</feature>
<dbReference type="GO" id="GO:0047617">
    <property type="term" value="F:fatty acyl-CoA hydrolase activity"/>
    <property type="evidence" value="ECO:0007669"/>
    <property type="project" value="InterPro"/>
</dbReference>
<feature type="domain" description="Acyl-CoA thioesterase 2 C-terminal" evidence="3">
    <location>
        <begin position="208"/>
        <end position="339"/>
    </location>
</feature>
<keyword evidence="2 5" id="KW-0378">Hydrolase</keyword>
<evidence type="ECO:0000256" key="1">
    <source>
        <dbReference type="ARBA" id="ARBA00006538"/>
    </source>
</evidence>
<evidence type="ECO:0000313" key="5">
    <source>
        <dbReference type="EMBL" id="OAV26767.1"/>
    </source>
</evidence>
<dbReference type="EMBL" id="LXHQ01000020">
    <property type="protein sequence ID" value="OAV26767.1"/>
    <property type="molecule type" value="Genomic_DNA"/>
</dbReference>
<dbReference type="PANTHER" id="PTHR11066">
    <property type="entry name" value="ACYL-COA THIOESTERASE"/>
    <property type="match status" value="1"/>
</dbReference>
<dbReference type="InterPro" id="IPR025652">
    <property type="entry name" value="TesB_C"/>
</dbReference>
<dbReference type="Pfam" id="PF02551">
    <property type="entry name" value="Acyl_CoA_thio"/>
    <property type="match status" value="1"/>
</dbReference>
<sequence>MAIFNLYQRYFKVITQPNLMTKSTNTQHLMSHMKFSFERYALAPEAVKTQITDLLNTLHLKRIGDDVFEGSSFDYVGPRVFGGQVLAQALLAGANTLTIDKPCHSLHGYFLRGGDIRLPVVYQVRRLRDGRSLSAREVIAVQYVPTTDKNGNHTTNEQVIFSMIASFSPMEGGLDYQETMPDYPPPESLKTEQELKADYLHKIPEPLKARFMRQRHVEIRPVTPRDPVTPKPERPRQANWVRIADIGEQPVAIHQALLAFVSDYYLVSTGLMSHGLSLMTQGLQMASIDHSIHFHRPFDMTEYLLYDMWSDTTSHAKGLNHGQFWQDGKLIASTQQEGLMRLHDDPSIFTSS</sequence>
<organism evidence="5 6">
    <name type="scientific">Moraxella catarrhalis</name>
    <name type="common">Branhamella catarrhalis</name>
    <dbReference type="NCBI Taxonomy" id="480"/>
    <lineage>
        <taxon>Bacteria</taxon>
        <taxon>Pseudomonadati</taxon>
        <taxon>Pseudomonadota</taxon>
        <taxon>Gammaproteobacteria</taxon>
        <taxon>Moraxellales</taxon>
        <taxon>Moraxellaceae</taxon>
        <taxon>Moraxella</taxon>
    </lineage>
</organism>
<dbReference type="GO" id="GO:0006637">
    <property type="term" value="P:acyl-CoA metabolic process"/>
    <property type="evidence" value="ECO:0007669"/>
    <property type="project" value="InterPro"/>
</dbReference>
<dbReference type="PANTHER" id="PTHR11066:SF34">
    <property type="entry name" value="ACYL-COENZYME A THIOESTERASE 8"/>
    <property type="match status" value="1"/>
</dbReference>
<gene>
    <name evidence="5" type="ORF">AO370_0600</name>
</gene>
<dbReference type="CDD" id="cd03445">
    <property type="entry name" value="Thioesterase_II_repeat2"/>
    <property type="match status" value="1"/>
</dbReference>
<dbReference type="GO" id="GO:0009062">
    <property type="term" value="P:fatty acid catabolic process"/>
    <property type="evidence" value="ECO:0007669"/>
    <property type="project" value="TreeGrafter"/>
</dbReference>
<protein>
    <submittedName>
        <fullName evidence="5">Acyl-CoA thioesterase II</fullName>
        <ecNumber evidence="5">3.1.2.-</ecNumber>
    </submittedName>
</protein>
<dbReference type="AlphaFoldDB" id="A0AB36DQA3"/>
<evidence type="ECO:0000256" key="2">
    <source>
        <dbReference type="ARBA" id="ARBA00022801"/>
    </source>
</evidence>
<proteinExistence type="inferred from homology"/>
<evidence type="ECO:0000259" key="3">
    <source>
        <dbReference type="Pfam" id="PF02551"/>
    </source>
</evidence>
<reference evidence="5 6" key="1">
    <citation type="journal article" date="2016" name="Genome Biol. Evol.">
        <title>Comparative Genomic Analyses of the Moraxella catarrhalis Serosensitive and Seroresistant Lineages Demonstrate Their Independent Evolution.</title>
        <authorList>
            <person name="Earl J.P."/>
            <person name="de Vries S.P."/>
            <person name="Ahmed A."/>
            <person name="Powell E."/>
            <person name="Schultz M.P."/>
            <person name="Hermans P.W."/>
            <person name="Hill D.J."/>
            <person name="Zhou Z."/>
            <person name="Constantinidou C.I."/>
            <person name="Hu F.Z."/>
            <person name="Bootsma H.J."/>
            <person name="Ehrlich G.D."/>
        </authorList>
    </citation>
    <scope>NUCLEOTIDE SEQUENCE [LARGE SCALE GENOMIC DNA]</scope>
    <source>
        <strain evidence="5 6">F23</strain>
    </source>
</reference>
<dbReference type="Pfam" id="PF13622">
    <property type="entry name" value="4HBT_3"/>
    <property type="match status" value="1"/>
</dbReference>
<accession>A0AB36DQA3</accession>
<dbReference type="InterPro" id="IPR049449">
    <property type="entry name" value="TesB_ACOT8-like_N"/>
</dbReference>
<dbReference type="InterPro" id="IPR003703">
    <property type="entry name" value="Acyl_CoA_thio"/>
</dbReference>
<evidence type="ECO:0000313" key="6">
    <source>
        <dbReference type="Proteomes" id="UP000078295"/>
    </source>
</evidence>
<dbReference type="EC" id="3.1.2.-" evidence="5"/>
<dbReference type="InterPro" id="IPR042171">
    <property type="entry name" value="Acyl-CoA_hotdog"/>
</dbReference>